<reference evidence="2 3" key="1">
    <citation type="submission" date="2020-08" db="EMBL/GenBank/DDBJ databases">
        <title>Genomic Encyclopedia of Type Strains, Phase IV (KMG-IV): sequencing the most valuable type-strain genomes for metagenomic binning, comparative biology and taxonomic classification.</title>
        <authorList>
            <person name="Goeker M."/>
        </authorList>
    </citation>
    <scope>NUCLEOTIDE SEQUENCE [LARGE SCALE GENOMIC DNA]</scope>
    <source>
        <strain evidence="2 3">DSM 16325</strain>
    </source>
</reference>
<dbReference type="InterPro" id="IPR035211">
    <property type="entry name" value="DUF5325"/>
</dbReference>
<keyword evidence="1" id="KW-0472">Membrane</keyword>
<keyword evidence="1" id="KW-1133">Transmembrane helix</keyword>
<feature type="transmembrane region" description="Helical" evidence="1">
    <location>
        <begin position="32"/>
        <end position="51"/>
    </location>
</feature>
<dbReference type="AlphaFoldDB" id="A0A7W8MV25"/>
<dbReference type="Pfam" id="PF17259">
    <property type="entry name" value="DUF5325"/>
    <property type="match status" value="1"/>
</dbReference>
<dbReference type="Proteomes" id="UP000520011">
    <property type="component" value="Unassembled WGS sequence"/>
</dbReference>
<evidence type="ECO:0000256" key="1">
    <source>
        <dbReference type="SAM" id="Phobius"/>
    </source>
</evidence>
<feature type="transmembrane region" description="Helical" evidence="1">
    <location>
        <begin position="7"/>
        <end position="26"/>
    </location>
</feature>
<keyword evidence="1" id="KW-0812">Transmembrane</keyword>
<gene>
    <name evidence="2" type="ORF">HNQ34_000923</name>
</gene>
<comment type="caution">
    <text evidence="2">The sequence shown here is derived from an EMBL/GenBank/DDBJ whole genome shotgun (WGS) entry which is preliminary data.</text>
</comment>
<evidence type="ECO:0000313" key="2">
    <source>
        <dbReference type="EMBL" id="MBB5323831.1"/>
    </source>
</evidence>
<dbReference type="EMBL" id="JACHEP010000002">
    <property type="protein sequence ID" value="MBB5323831.1"/>
    <property type="molecule type" value="Genomic_DNA"/>
</dbReference>
<proteinExistence type="predicted"/>
<keyword evidence="3" id="KW-1185">Reference proteome</keyword>
<protein>
    <recommendedName>
        <fullName evidence="4">DUF5325 family protein</fullName>
    </recommendedName>
</protein>
<sequence>MKPFQPVFLLFAILAASSIMAIGIFIAEQSVLGIIISIIVFIVIMGIGFATKKRMREKGMF</sequence>
<accession>A0A7W8MV25</accession>
<organism evidence="2 3">
    <name type="scientific">Anoxybacteroides tepidamans</name>
    <dbReference type="NCBI Taxonomy" id="265948"/>
    <lineage>
        <taxon>Bacteria</taxon>
        <taxon>Bacillati</taxon>
        <taxon>Bacillota</taxon>
        <taxon>Bacilli</taxon>
        <taxon>Bacillales</taxon>
        <taxon>Anoxybacillaceae</taxon>
        <taxon>Anoxybacteroides</taxon>
    </lineage>
</organism>
<name>A0A7W8MV25_9BACL</name>
<dbReference type="RefSeq" id="WP_183251973.1">
    <property type="nucleotide sequence ID" value="NZ_JACHEP010000002.1"/>
</dbReference>
<evidence type="ECO:0000313" key="3">
    <source>
        <dbReference type="Proteomes" id="UP000520011"/>
    </source>
</evidence>
<evidence type="ECO:0008006" key="4">
    <source>
        <dbReference type="Google" id="ProtNLM"/>
    </source>
</evidence>